<feature type="domain" description="FAD dependent oxidoreductase" evidence="2">
    <location>
        <begin position="4"/>
        <end position="395"/>
    </location>
</feature>
<proteinExistence type="predicted"/>
<dbReference type="InterPro" id="IPR036188">
    <property type="entry name" value="FAD/NAD-bd_sf"/>
</dbReference>
<dbReference type="Gene3D" id="3.50.50.60">
    <property type="entry name" value="FAD/NAD(P)-binding domain"/>
    <property type="match status" value="1"/>
</dbReference>
<dbReference type="Pfam" id="PF01266">
    <property type="entry name" value="DAO"/>
    <property type="match status" value="1"/>
</dbReference>
<dbReference type="PROSITE" id="PS51257">
    <property type="entry name" value="PROKAR_LIPOPROTEIN"/>
    <property type="match status" value="1"/>
</dbReference>
<dbReference type="EC" id="1.-.-.-" evidence="3"/>
<dbReference type="AlphaFoldDB" id="A0AAW8J8V1"/>
<dbReference type="Proteomes" id="UP001243844">
    <property type="component" value="Unassembled WGS sequence"/>
</dbReference>
<gene>
    <name evidence="3" type="ORF">RFH47_07685</name>
</gene>
<reference evidence="3" key="1">
    <citation type="submission" date="2023-08" db="EMBL/GenBank/DDBJ databases">
        <title>Emergence of clinically-relevant ST2 carbapenem-resistant Acinetobacter baumannii strains in hospital sewages in Zhejiang, East of China.</title>
        <authorList>
            <person name="Kaichao C."/>
            <person name="Zhang R."/>
        </authorList>
    </citation>
    <scope>NUCLEOTIDE SEQUENCE</scope>
    <source>
        <strain evidence="3">M-RB-37</strain>
    </source>
</reference>
<organism evidence="3 4">
    <name type="scientific">Acinetobacter rudis</name>
    <dbReference type="NCBI Taxonomy" id="632955"/>
    <lineage>
        <taxon>Bacteria</taxon>
        <taxon>Pseudomonadati</taxon>
        <taxon>Pseudomonadota</taxon>
        <taxon>Gammaproteobacteria</taxon>
        <taxon>Moraxellales</taxon>
        <taxon>Moraxellaceae</taxon>
        <taxon>Acinetobacter</taxon>
    </lineage>
</organism>
<evidence type="ECO:0000256" key="1">
    <source>
        <dbReference type="ARBA" id="ARBA00023002"/>
    </source>
</evidence>
<keyword evidence="1 3" id="KW-0560">Oxidoreductase</keyword>
<protein>
    <submittedName>
        <fullName evidence="3">FAD-binding oxidoreductase</fullName>
        <ecNumber evidence="3">1.-.-.-</ecNumber>
    </submittedName>
</protein>
<accession>A0AAW8J8V1</accession>
<comment type="caution">
    <text evidence="3">The sequence shown here is derived from an EMBL/GenBank/DDBJ whole genome shotgun (WGS) entry which is preliminary data.</text>
</comment>
<evidence type="ECO:0000313" key="4">
    <source>
        <dbReference type="Proteomes" id="UP001243844"/>
    </source>
</evidence>
<dbReference type="EMBL" id="JAVIDL010000011">
    <property type="protein sequence ID" value="MDQ8935606.1"/>
    <property type="molecule type" value="Genomic_DNA"/>
</dbReference>
<name>A0AAW8J8V1_9GAMM</name>
<dbReference type="InterPro" id="IPR006076">
    <property type="entry name" value="FAD-dep_OxRdtase"/>
</dbReference>
<dbReference type="RefSeq" id="WP_308981330.1">
    <property type="nucleotide sequence ID" value="NZ_JAVIDL010000011.1"/>
</dbReference>
<dbReference type="SUPFAM" id="SSF51905">
    <property type="entry name" value="FAD/NAD(P)-binding domain"/>
    <property type="match status" value="1"/>
</dbReference>
<dbReference type="GO" id="GO:0005737">
    <property type="term" value="C:cytoplasm"/>
    <property type="evidence" value="ECO:0007669"/>
    <property type="project" value="TreeGrafter"/>
</dbReference>
<evidence type="ECO:0000259" key="2">
    <source>
        <dbReference type="Pfam" id="PF01266"/>
    </source>
</evidence>
<dbReference type="PANTHER" id="PTHR13847">
    <property type="entry name" value="SARCOSINE DEHYDROGENASE-RELATED"/>
    <property type="match status" value="1"/>
</dbReference>
<dbReference type="GO" id="GO:0016491">
    <property type="term" value="F:oxidoreductase activity"/>
    <property type="evidence" value="ECO:0007669"/>
    <property type="project" value="UniProtKB-KW"/>
</dbReference>
<sequence length="418" mass="46436">MKFDVLVLGAGMVGVSCALHLQQKGKSVALFDKGLPGEETSFGNAGIIQREAIEPYGFPRDFSTIFQTAFNSRLDVRYHFSALTSLIKPLATYYHNSSQKFYPKICKEYESIIARSIETHIPFIEQANVEHLVNNQGFMEVYRTQKALDTSVKAAERLQQHGVHHNVLNVKQIQTEEPALRENFVGAIHWTDPISIRNPGGLVKAYAKLFEQRGGHFYQGNALDLQQSATAEWEILDIKSDMIQAKEVVIALGPWSISLTKRFGYTPPLFVKRGYHMHFSNSGSVPLNKTVLDAERGYLVAPMEQGLRLATGAELAHLDAPSTPNQLDDAEQIARNVFPLGKRLDAEAWKGARPCMPDMKPVIGALPHTKGLWCAFGHGHQGFTLGPATGELLADIMVGDQPKIDPLPFSPSREFWNS</sequence>
<dbReference type="SUPFAM" id="SSF54373">
    <property type="entry name" value="FAD-linked reductases, C-terminal domain"/>
    <property type="match status" value="1"/>
</dbReference>
<dbReference type="Gene3D" id="3.30.9.10">
    <property type="entry name" value="D-Amino Acid Oxidase, subunit A, domain 2"/>
    <property type="match status" value="1"/>
</dbReference>
<evidence type="ECO:0000313" key="3">
    <source>
        <dbReference type="EMBL" id="MDQ8935606.1"/>
    </source>
</evidence>
<dbReference type="PANTHER" id="PTHR13847:SF289">
    <property type="entry name" value="GLYCINE OXIDASE"/>
    <property type="match status" value="1"/>
</dbReference>